<reference evidence="2 3" key="1">
    <citation type="submission" date="2023-07" db="EMBL/GenBank/DDBJ databases">
        <title>Sequencing the genomes of 1000 actinobacteria strains.</title>
        <authorList>
            <person name="Klenk H.-P."/>
        </authorList>
    </citation>
    <scope>NUCLEOTIDE SEQUENCE [LARGE SCALE GENOMIC DNA]</scope>
    <source>
        <strain evidence="2 3">DSM 44709</strain>
    </source>
</reference>
<proteinExistence type="predicted"/>
<name>A0AAE3W4J6_9ACTN</name>
<dbReference type="SUPFAM" id="SSF54909">
    <property type="entry name" value="Dimeric alpha+beta barrel"/>
    <property type="match status" value="1"/>
</dbReference>
<evidence type="ECO:0000313" key="2">
    <source>
        <dbReference type="EMBL" id="MDQ0369177.1"/>
    </source>
</evidence>
<comment type="caution">
    <text evidence="2">The sequence shown here is derived from an EMBL/GenBank/DDBJ whole genome shotgun (WGS) entry which is preliminary data.</text>
</comment>
<accession>A0AAE3W4J6</accession>
<sequence>MTGYHLAHFNAARLRAPLDDPATAGFVAGLDPINALADRSPGFVWRLAEGPAGDATTVRPTEPDVIVTLSVWESLEALRAFTYHSEHLDYLRQRRDWFVPLGYRASMVLWWVPAGTIPSPEEGVARLRLLGANGPGPDAFTFRSPFPAPEAARDAARPAPLPARPA</sequence>
<dbReference type="InterPro" id="IPR011008">
    <property type="entry name" value="Dimeric_a/b-barrel"/>
</dbReference>
<dbReference type="AlphaFoldDB" id="A0AAE3W4J6"/>
<dbReference type="InterPro" id="IPR021708">
    <property type="entry name" value="DUF3291"/>
</dbReference>
<evidence type="ECO:0000259" key="1">
    <source>
        <dbReference type="Pfam" id="PF11695"/>
    </source>
</evidence>
<dbReference type="RefSeq" id="WP_307244218.1">
    <property type="nucleotide sequence ID" value="NZ_JAUSUZ010000001.1"/>
</dbReference>
<dbReference type="Pfam" id="PF11695">
    <property type="entry name" value="DUF3291"/>
    <property type="match status" value="1"/>
</dbReference>
<keyword evidence="3" id="KW-1185">Reference proteome</keyword>
<feature type="domain" description="DUF3291" evidence="1">
    <location>
        <begin position="6"/>
        <end position="144"/>
    </location>
</feature>
<dbReference type="Proteomes" id="UP001240236">
    <property type="component" value="Unassembled WGS sequence"/>
</dbReference>
<organism evidence="2 3">
    <name type="scientific">Catenuloplanes indicus</name>
    <dbReference type="NCBI Taxonomy" id="137267"/>
    <lineage>
        <taxon>Bacteria</taxon>
        <taxon>Bacillati</taxon>
        <taxon>Actinomycetota</taxon>
        <taxon>Actinomycetes</taxon>
        <taxon>Micromonosporales</taxon>
        <taxon>Micromonosporaceae</taxon>
        <taxon>Catenuloplanes</taxon>
    </lineage>
</organism>
<evidence type="ECO:0000313" key="3">
    <source>
        <dbReference type="Proteomes" id="UP001240236"/>
    </source>
</evidence>
<dbReference type="EMBL" id="JAUSUZ010000001">
    <property type="protein sequence ID" value="MDQ0369177.1"/>
    <property type="molecule type" value="Genomic_DNA"/>
</dbReference>
<gene>
    <name evidence="2" type="ORF">J2S42_005846</name>
</gene>
<protein>
    <recommendedName>
        <fullName evidence="1">DUF3291 domain-containing protein</fullName>
    </recommendedName>
</protein>